<feature type="domain" description="PIN" evidence="5">
    <location>
        <begin position="3"/>
        <end position="119"/>
    </location>
</feature>
<dbReference type="HAMAP" id="MF_00265">
    <property type="entry name" value="VapC_Nob1"/>
    <property type="match status" value="1"/>
</dbReference>
<dbReference type="Pfam" id="PF01850">
    <property type="entry name" value="PIN"/>
    <property type="match status" value="1"/>
</dbReference>
<dbReference type="GO" id="GO:0016787">
    <property type="term" value="F:hydrolase activity"/>
    <property type="evidence" value="ECO:0007669"/>
    <property type="project" value="UniProtKB-KW"/>
</dbReference>
<dbReference type="Proteomes" id="UP001174909">
    <property type="component" value="Unassembled WGS sequence"/>
</dbReference>
<comment type="caution">
    <text evidence="6">The sequence shown here is derived from an EMBL/GenBank/DDBJ whole genome shotgun (WGS) entry which is preliminary data.</text>
</comment>
<keyword evidence="7" id="KW-1185">Reference proteome</keyword>
<dbReference type="CDD" id="cd09874">
    <property type="entry name" value="PIN_MT3492-like"/>
    <property type="match status" value="1"/>
</dbReference>
<dbReference type="InterPro" id="IPR029060">
    <property type="entry name" value="PIN-like_dom_sf"/>
</dbReference>
<protein>
    <submittedName>
        <fullName evidence="6">Ribonuclease VapC46</fullName>
    </submittedName>
</protein>
<dbReference type="InterPro" id="IPR002716">
    <property type="entry name" value="PIN_dom"/>
</dbReference>
<proteinExistence type="inferred from homology"/>
<evidence type="ECO:0000256" key="2">
    <source>
        <dbReference type="ARBA" id="ARBA00022722"/>
    </source>
</evidence>
<dbReference type="EMBL" id="CASHTH010001635">
    <property type="protein sequence ID" value="CAI8017499.1"/>
    <property type="molecule type" value="Genomic_DNA"/>
</dbReference>
<sequence>SVVYLDSSAIVKLAVSEPESGALRQYLAAHADRVSSGLARVEVLRALQRTDASDATVLHAEQIFERIALVALDEPVLRAAARLPPKSLRSLDAVHLATALSLDGLEAFVTYDRRLHAAAAAVGVAVAAPR</sequence>
<keyword evidence="4" id="KW-0378">Hydrolase</keyword>
<keyword evidence="1" id="KW-1277">Toxin-antitoxin system</keyword>
<dbReference type="SUPFAM" id="SSF88723">
    <property type="entry name" value="PIN domain-like"/>
    <property type="match status" value="1"/>
</dbReference>
<keyword evidence="3" id="KW-0479">Metal-binding</keyword>
<evidence type="ECO:0000313" key="6">
    <source>
        <dbReference type="EMBL" id="CAI8017499.1"/>
    </source>
</evidence>
<accession>A0AA35WEG3</accession>
<dbReference type="GO" id="GO:0046872">
    <property type="term" value="F:metal ion binding"/>
    <property type="evidence" value="ECO:0007669"/>
    <property type="project" value="UniProtKB-KW"/>
</dbReference>
<feature type="non-terminal residue" evidence="6">
    <location>
        <position position="1"/>
    </location>
</feature>
<dbReference type="GO" id="GO:0004540">
    <property type="term" value="F:RNA nuclease activity"/>
    <property type="evidence" value="ECO:0007669"/>
    <property type="project" value="InterPro"/>
</dbReference>
<name>A0AA35WEG3_GEOBA</name>
<keyword evidence="2" id="KW-0540">Nuclease</keyword>
<gene>
    <name evidence="6" type="ORF">GBAR_LOCUS10617</name>
</gene>
<dbReference type="Gene3D" id="3.40.50.1010">
    <property type="entry name" value="5'-nuclease"/>
    <property type="match status" value="1"/>
</dbReference>
<evidence type="ECO:0000256" key="1">
    <source>
        <dbReference type="ARBA" id="ARBA00022649"/>
    </source>
</evidence>
<dbReference type="AlphaFoldDB" id="A0AA35WEG3"/>
<evidence type="ECO:0000259" key="5">
    <source>
        <dbReference type="Pfam" id="PF01850"/>
    </source>
</evidence>
<reference evidence="6" key="1">
    <citation type="submission" date="2023-03" db="EMBL/GenBank/DDBJ databases">
        <authorList>
            <person name="Steffen K."/>
            <person name="Cardenas P."/>
        </authorList>
    </citation>
    <scope>NUCLEOTIDE SEQUENCE</scope>
</reference>
<evidence type="ECO:0000313" key="7">
    <source>
        <dbReference type="Proteomes" id="UP001174909"/>
    </source>
</evidence>
<evidence type="ECO:0000256" key="3">
    <source>
        <dbReference type="ARBA" id="ARBA00022723"/>
    </source>
</evidence>
<evidence type="ECO:0000256" key="4">
    <source>
        <dbReference type="ARBA" id="ARBA00022801"/>
    </source>
</evidence>
<dbReference type="InterPro" id="IPR022907">
    <property type="entry name" value="VapC_family"/>
</dbReference>
<organism evidence="6 7">
    <name type="scientific">Geodia barretti</name>
    <name type="common">Barrett's horny sponge</name>
    <dbReference type="NCBI Taxonomy" id="519541"/>
    <lineage>
        <taxon>Eukaryota</taxon>
        <taxon>Metazoa</taxon>
        <taxon>Porifera</taxon>
        <taxon>Demospongiae</taxon>
        <taxon>Heteroscleromorpha</taxon>
        <taxon>Tetractinellida</taxon>
        <taxon>Astrophorina</taxon>
        <taxon>Geodiidae</taxon>
        <taxon>Geodia</taxon>
    </lineage>
</organism>